<feature type="chain" id="PRO_5046485334" evidence="1">
    <location>
        <begin position="21"/>
        <end position="101"/>
    </location>
</feature>
<organism evidence="3 4">
    <name type="scientific">Marinobacter salarius</name>
    <dbReference type="NCBI Taxonomy" id="1420917"/>
    <lineage>
        <taxon>Bacteria</taxon>
        <taxon>Pseudomonadati</taxon>
        <taxon>Pseudomonadota</taxon>
        <taxon>Gammaproteobacteria</taxon>
        <taxon>Pseudomonadales</taxon>
        <taxon>Marinobacteraceae</taxon>
        <taxon>Marinobacter</taxon>
    </lineage>
</organism>
<evidence type="ECO:0000313" key="3">
    <source>
        <dbReference type="EMBL" id="SFL92353.1"/>
    </source>
</evidence>
<dbReference type="InterPro" id="IPR042095">
    <property type="entry name" value="SUMF_sf"/>
</dbReference>
<accession>A0ABY1FRG6</accession>
<reference evidence="3 4" key="1">
    <citation type="submission" date="2016-10" db="EMBL/GenBank/DDBJ databases">
        <authorList>
            <person name="Varghese N."/>
            <person name="Submissions S."/>
        </authorList>
    </citation>
    <scope>NUCLEOTIDE SEQUENCE [LARGE SCALE GENOMIC DNA]</scope>
    <source>
        <strain evidence="3 4">DSM 26291</strain>
    </source>
</reference>
<dbReference type="EMBL" id="FOTV01000015">
    <property type="protein sequence ID" value="SFL92353.1"/>
    <property type="molecule type" value="Genomic_DNA"/>
</dbReference>
<keyword evidence="4" id="KW-1185">Reference proteome</keyword>
<gene>
    <name evidence="3" type="ORF">SAMN04487868_11579</name>
</gene>
<feature type="domain" description="Sulfatase-modifying factor enzyme-like" evidence="2">
    <location>
        <begin position="38"/>
        <end position="96"/>
    </location>
</feature>
<feature type="signal peptide" evidence="1">
    <location>
        <begin position="1"/>
        <end position="20"/>
    </location>
</feature>
<dbReference type="PANTHER" id="PTHR23150">
    <property type="entry name" value="SULFATASE MODIFYING FACTOR 1, 2"/>
    <property type="match status" value="1"/>
</dbReference>
<keyword evidence="1" id="KW-0732">Signal</keyword>
<evidence type="ECO:0000313" key="4">
    <source>
        <dbReference type="Proteomes" id="UP000199211"/>
    </source>
</evidence>
<name>A0ABY1FRG6_9GAMM</name>
<dbReference type="InterPro" id="IPR005532">
    <property type="entry name" value="SUMF_dom"/>
</dbReference>
<dbReference type="Proteomes" id="UP000199211">
    <property type="component" value="Unassembled WGS sequence"/>
</dbReference>
<protein>
    <submittedName>
        <fullName evidence="3">Sulfatase-modifying factor enzyme 1</fullName>
    </submittedName>
</protein>
<evidence type="ECO:0000259" key="2">
    <source>
        <dbReference type="Pfam" id="PF03781"/>
    </source>
</evidence>
<dbReference type="Pfam" id="PF03781">
    <property type="entry name" value="FGE-sulfatase"/>
    <property type="match status" value="1"/>
</dbReference>
<sequence>MTTRRTQQSLVLALSLTALTGCDAINDWHAIEMVQRNMDNMVFVEGGEFLMGNPGGWAMGADTVPAHDVVLDDFHIQKYEVTQGDFETFVEASGHEIKARF</sequence>
<evidence type="ECO:0000256" key="1">
    <source>
        <dbReference type="SAM" id="SignalP"/>
    </source>
</evidence>
<proteinExistence type="predicted"/>
<dbReference type="PANTHER" id="PTHR23150:SF19">
    <property type="entry name" value="FORMYLGLYCINE-GENERATING ENZYME"/>
    <property type="match status" value="1"/>
</dbReference>
<dbReference type="PROSITE" id="PS51257">
    <property type="entry name" value="PROKAR_LIPOPROTEIN"/>
    <property type="match status" value="1"/>
</dbReference>
<comment type="caution">
    <text evidence="3">The sequence shown here is derived from an EMBL/GenBank/DDBJ whole genome shotgun (WGS) entry which is preliminary data.</text>
</comment>
<dbReference type="InterPro" id="IPR016187">
    <property type="entry name" value="CTDL_fold"/>
</dbReference>
<dbReference type="SUPFAM" id="SSF56436">
    <property type="entry name" value="C-type lectin-like"/>
    <property type="match status" value="1"/>
</dbReference>
<dbReference type="InterPro" id="IPR051043">
    <property type="entry name" value="Sulfatase_Mod_Factor_Kinase"/>
</dbReference>
<dbReference type="Gene3D" id="3.90.1580.10">
    <property type="entry name" value="paralog of FGE (formylglycine-generating enzyme)"/>
    <property type="match status" value="1"/>
</dbReference>